<organism evidence="2 3">
    <name type="scientific">Halogeometricum rufum</name>
    <dbReference type="NCBI Taxonomy" id="553469"/>
    <lineage>
        <taxon>Archaea</taxon>
        <taxon>Methanobacteriati</taxon>
        <taxon>Methanobacteriota</taxon>
        <taxon>Stenosarchaea group</taxon>
        <taxon>Halobacteria</taxon>
        <taxon>Halobacteriales</taxon>
        <taxon>Haloferacaceae</taxon>
        <taxon>Halogeometricum</taxon>
    </lineage>
</organism>
<keyword evidence="3" id="KW-1185">Reference proteome</keyword>
<dbReference type="STRING" id="553469.SAMN04487947_0364"/>
<gene>
    <name evidence="2" type="ORF">SAMN04487947_0364</name>
</gene>
<dbReference type="RefSeq" id="WP_089804043.1">
    <property type="nucleotide sequence ID" value="NZ_FOYT01000001.1"/>
</dbReference>
<dbReference type="AlphaFoldDB" id="A0A1I6G0N8"/>
<evidence type="ECO:0000313" key="3">
    <source>
        <dbReference type="Proteomes" id="UP000198531"/>
    </source>
</evidence>
<reference evidence="3" key="1">
    <citation type="submission" date="2016-10" db="EMBL/GenBank/DDBJ databases">
        <authorList>
            <person name="Varghese N."/>
            <person name="Submissions S."/>
        </authorList>
    </citation>
    <scope>NUCLEOTIDE SEQUENCE [LARGE SCALE GENOMIC DNA]</scope>
    <source>
        <strain evidence="3">CGMCC 1.7736</strain>
    </source>
</reference>
<accession>A0A1I6G0N8</accession>
<evidence type="ECO:0000256" key="1">
    <source>
        <dbReference type="SAM" id="MobiDB-lite"/>
    </source>
</evidence>
<feature type="region of interest" description="Disordered" evidence="1">
    <location>
        <begin position="99"/>
        <end position="128"/>
    </location>
</feature>
<dbReference type="Proteomes" id="UP000198531">
    <property type="component" value="Unassembled WGS sequence"/>
</dbReference>
<dbReference type="InterPro" id="IPR057178">
    <property type="entry name" value="DUF7856"/>
</dbReference>
<protein>
    <submittedName>
        <fullName evidence="2">Uncharacterized protein</fullName>
    </submittedName>
</protein>
<dbReference type="Pfam" id="PF25254">
    <property type="entry name" value="DUF7856"/>
    <property type="match status" value="1"/>
</dbReference>
<dbReference type="EMBL" id="FOYT01000001">
    <property type="protein sequence ID" value="SFR35746.1"/>
    <property type="molecule type" value="Genomic_DNA"/>
</dbReference>
<name>A0A1I6G0N8_9EURY</name>
<sequence length="291" mass="31009">MKPVRVHLPDGRTHVGPVVDLRDEADAPDADALRRATLFGSPVPADAPRVVAPRPSPVAPFVAHLAPGASFDRRGALATLARVRGHVAAAERTLERVEREVAAATPPDPANLADARRRAAEAGAETDRLRERAATIRGRVEAVREADGDAESAEAELAETMARLSEAATERVAARQRLEMLEERTRAARDRREERMRLEDRAANLRRTVRRSLAAAVYDDFADAVAALPDPFAAAAGDAPGEYEGPPVAAALAVTRVATLRTPVVADAALLDSFGGLASLARYLDAPVVVR</sequence>
<feature type="compositionally biased region" description="Basic and acidic residues" evidence="1">
    <location>
        <begin position="114"/>
        <end position="128"/>
    </location>
</feature>
<evidence type="ECO:0000313" key="2">
    <source>
        <dbReference type="EMBL" id="SFR35746.1"/>
    </source>
</evidence>
<dbReference type="OrthoDB" id="282880at2157"/>
<proteinExistence type="predicted"/>